<dbReference type="Proteomes" id="UP000030002">
    <property type="component" value="Unassembled WGS sequence"/>
</dbReference>
<reference evidence="2 3" key="1">
    <citation type="submission" date="2013-08" db="EMBL/GenBank/DDBJ databases">
        <title>The genome sequence of Knoellia sinensis.</title>
        <authorList>
            <person name="Zhu W."/>
            <person name="Wang G."/>
        </authorList>
    </citation>
    <scope>NUCLEOTIDE SEQUENCE [LARGE SCALE GENOMIC DNA]</scope>
    <source>
        <strain evidence="2 3">KCTC 19936</strain>
    </source>
</reference>
<keyword evidence="3" id="KW-1185">Reference proteome</keyword>
<organism evidence="2 3">
    <name type="scientific">Knoellia sinensis KCTC 19936</name>
    <dbReference type="NCBI Taxonomy" id="1385520"/>
    <lineage>
        <taxon>Bacteria</taxon>
        <taxon>Bacillati</taxon>
        <taxon>Actinomycetota</taxon>
        <taxon>Actinomycetes</taxon>
        <taxon>Micrococcales</taxon>
        <taxon>Intrasporangiaceae</taxon>
        <taxon>Knoellia</taxon>
    </lineage>
</organism>
<dbReference type="EMBL" id="AVPJ01000011">
    <property type="protein sequence ID" value="KGN31469.1"/>
    <property type="molecule type" value="Genomic_DNA"/>
</dbReference>
<evidence type="ECO:0000313" key="3">
    <source>
        <dbReference type="Proteomes" id="UP000030002"/>
    </source>
</evidence>
<evidence type="ECO:0000313" key="2">
    <source>
        <dbReference type="EMBL" id="KGN31469.1"/>
    </source>
</evidence>
<dbReference type="eggNOG" id="COG4423">
    <property type="taxonomic scope" value="Bacteria"/>
</dbReference>
<keyword evidence="1" id="KW-1277">Toxin-antitoxin system</keyword>
<dbReference type="InterPro" id="IPR011660">
    <property type="entry name" value="VapB-like"/>
</dbReference>
<sequence>MGSMGLHISNERVQALAREAARLTGQSQTKAIGDALELLLRERGHDTGGARARSKIALVAELASEYRADAGDRTRTILAVEDLCDDATGLPR</sequence>
<evidence type="ECO:0008006" key="4">
    <source>
        <dbReference type="Google" id="ProtNLM"/>
    </source>
</evidence>
<name>A0A0A0J439_9MICO</name>
<gene>
    <name evidence="2" type="ORF">N802_03640</name>
</gene>
<proteinExistence type="predicted"/>
<dbReference type="AlphaFoldDB" id="A0A0A0J439"/>
<dbReference type="OrthoDB" id="560250at2"/>
<accession>A0A0A0J439</accession>
<protein>
    <recommendedName>
        <fullName evidence="4">Antitoxin</fullName>
    </recommendedName>
</protein>
<comment type="caution">
    <text evidence="2">The sequence shown here is derived from an EMBL/GenBank/DDBJ whole genome shotgun (WGS) entry which is preliminary data.</text>
</comment>
<evidence type="ECO:0000256" key="1">
    <source>
        <dbReference type="ARBA" id="ARBA00022649"/>
    </source>
</evidence>
<dbReference type="STRING" id="1385520.N802_03640"/>
<dbReference type="Pfam" id="PF07704">
    <property type="entry name" value="PSK_trans_fac"/>
    <property type="match status" value="1"/>
</dbReference>